<accession>A0A5J6TTR6</accession>
<feature type="compositionally biased region" description="Basic residues" evidence="1">
    <location>
        <begin position="163"/>
        <end position="173"/>
    </location>
</feature>
<feature type="compositionally biased region" description="Low complexity" evidence="1">
    <location>
        <begin position="112"/>
        <end position="126"/>
    </location>
</feature>
<evidence type="ECO:0000256" key="1">
    <source>
        <dbReference type="SAM" id="MobiDB-lite"/>
    </source>
</evidence>
<evidence type="ECO:0000313" key="2">
    <source>
        <dbReference type="EMBL" id="QFG14146.1"/>
    </source>
</evidence>
<proteinExistence type="predicted"/>
<feature type="region of interest" description="Disordered" evidence="1">
    <location>
        <begin position="95"/>
        <end position="126"/>
    </location>
</feature>
<feature type="region of interest" description="Disordered" evidence="1">
    <location>
        <begin position="157"/>
        <end position="184"/>
    </location>
</feature>
<sequence length="184" mass="19463">MACVTFRLPSATAQLYPNGPGAPKWGVGAVPIPGVDQGRAASYPRAPVNVSPVAVIPTVAPMRLCAIRCSPLALAGHHASTGRSAALLWSTRSGDGHLLTDQAPRERRTRMTEQAPATEAPTETPAMDPAARNAALQAISMGDKGAHTPTVYTPMNAAEAARKPRRRPTHKATRPVVYEPYSEQ</sequence>
<dbReference type="RefSeq" id="YP_009953091.1">
    <property type="nucleotide sequence ID" value="NC_051618.1"/>
</dbReference>
<evidence type="ECO:0000313" key="3">
    <source>
        <dbReference type="Proteomes" id="UP000326870"/>
    </source>
</evidence>
<gene>
    <name evidence="2" type="primary">103</name>
    <name evidence="2" type="ORF">PBI_CURIOSIUM_103</name>
</gene>
<keyword evidence="3" id="KW-1185">Reference proteome</keyword>
<dbReference type="Proteomes" id="UP000326870">
    <property type="component" value="Segment"/>
</dbReference>
<protein>
    <submittedName>
        <fullName evidence="2">Uncharacterized protein</fullName>
    </submittedName>
</protein>
<dbReference type="KEGG" id="vg:60324554"/>
<dbReference type="GeneID" id="60324554"/>
<dbReference type="EMBL" id="MN234226">
    <property type="protein sequence ID" value="QFG14146.1"/>
    <property type="molecule type" value="Genomic_DNA"/>
</dbReference>
<organism evidence="2 3">
    <name type="scientific">Mycobacterium phage Curiosium</name>
    <dbReference type="NCBI Taxonomy" id="2599859"/>
    <lineage>
        <taxon>Viruses</taxon>
        <taxon>Duplodnaviria</taxon>
        <taxon>Heunggongvirae</taxon>
        <taxon>Uroviricota</taxon>
        <taxon>Caudoviricetes</taxon>
        <taxon>Weiservirinae</taxon>
        <taxon>Anayavirus</taxon>
        <taxon>Anayavirus curiosium</taxon>
    </lineage>
</organism>
<reference evidence="2 3" key="1">
    <citation type="submission" date="2019-07" db="EMBL/GenBank/DDBJ databases">
        <authorList>
            <person name="Divens A.M."/>
            <person name="Garlena R.A."/>
            <person name="Russell D.A."/>
            <person name="Pope W.H."/>
            <person name="Jacobs-Sera D."/>
            <person name="Hatfull G.F."/>
        </authorList>
    </citation>
    <scope>NUCLEOTIDE SEQUENCE [LARGE SCALE GENOMIC DNA]</scope>
</reference>
<name>A0A5J6TTR6_9CAUD</name>